<gene>
    <name evidence="3" type="ORF">CZ814_00057</name>
</gene>
<comment type="similarity">
    <text evidence="1 2">Belongs to the ArsC family.</text>
</comment>
<dbReference type="PANTHER" id="PTHR30041:SF8">
    <property type="entry name" value="PROTEIN YFFB"/>
    <property type="match status" value="1"/>
</dbReference>
<evidence type="ECO:0000256" key="2">
    <source>
        <dbReference type="PROSITE-ProRule" id="PRU01282"/>
    </source>
</evidence>
<evidence type="ECO:0000256" key="1">
    <source>
        <dbReference type="ARBA" id="ARBA00007198"/>
    </source>
</evidence>
<dbReference type="PANTHER" id="PTHR30041">
    <property type="entry name" value="ARSENATE REDUCTASE"/>
    <property type="match status" value="1"/>
</dbReference>
<sequence>MSTIVYGIKNCDTIKKMKQWFATENIAYQFHDYRIDGIDSTLLETFEAALGWEAMVNKRGTTFRQLTAEQKANLNRETALQLMLEQPAMIKRPLLQHNNHYYLGFKPDQYHVIFMAK</sequence>
<proteinExistence type="inferred from homology"/>
<dbReference type="Gene3D" id="3.40.30.10">
    <property type="entry name" value="Glutaredoxin"/>
    <property type="match status" value="1"/>
</dbReference>
<dbReference type="SUPFAM" id="SSF52833">
    <property type="entry name" value="Thioredoxin-like"/>
    <property type="match status" value="1"/>
</dbReference>
<dbReference type="PROSITE" id="PS51353">
    <property type="entry name" value="ARSC"/>
    <property type="match status" value="1"/>
</dbReference>
<name>A0A1T4JV35_9GAMM</name>
<protein>
    <submittedName>
        <fullName evidence="3">Putative reductase</fullName>
    </submittedName>
</protein>
<dbReference type="CDD" id="cd03035">
    <property type="entry name" value="ArsC_Yffb"/>
    <property type="match status" value="1"/>
</dbReference>
<dbReference type="RefSeq" id="WP_080172823.1">
    <property type="nucleotide sequence ID" value="NZ_AP024854.1"/>
</dbReference>
<dbReference type="OrthoDB" id="9803749at2"/>
<dbReference type="InterPro" id="IPR006660">
    <property type="entry name" value="Arsenate_reductase-like"/>
</dbReference>
<accession>A0A1T4JV35</accession>
<dbReference type="InterPro" id="IPR006504">
    <property type="entry name" value="Tscrpt_reg_Spx/MgsR"/>
</dbReference>
<dbReference type="Pfam" id="PF03960">
    <property type="entry name" value="ArsC"/>
    <property type="match status" value="1"/>
</dbReference>
<reference evidence="3 4" key="1">
    <citation type="submission" date="2017-02" db="EMBL/GenBank/DDBJ databases">
        <authorList>
            <person name="Peterson S.W."/>
        </authorList>
    </citation>
    <scope>NUCLEOTIDE SEQUENCE [LARGE SCALE GENOMIC DNA]</scope>
    <source>
        <strain evidence="3 4">CECT 9189</strain>
    </source>
</reference>
<dbReference type="InterPro" id="IPR036249">
    <property type="entry name" value="Thioredoxin-like_sf"/>
</dbReference>
<dbReference type="NCBIfam" id="TIGR01617">
    <property type="entry name" value="arsC_related"/>
    <property type="match status" value="1"/>
</dbReference>
<organism evidence="3 4">
    <name type="scientific">Photobacterium toruni</name>
    <dbReference type="NCBI Taxonomy" id="1935446"/>
    <lineage>
        <taxon>Bacteria</taxon>
        <taxon>Pseudomonadati</taxon>
        <taxon>Pseudomonadota</taxon>
        <taxon>Gammaproteobacteria</taxon>
        <taxon>Vibrionales</taxon>
        <taxon>Vibrionaceae</taxon>
        <taxon>Photobacterium</taxon>
    </lineage>
</organism>
<evidence type="ECO:0000313" key="3">
    <source>
        <dbReference type="EMBL" id="SJZ34011.1"/>
    </source>
</evidence>
<dbReference type="NCBIfam" id="NF008107">
    <property type="entry name" value="PRK10853.1"/>
    <property type="match status" value="1"/>
</dbReference>
<evidence type="ECO:0000313" key="4">
    <source>
        <dbReference type="Proteomes" id="UP000191116"/>
    </source>
</evidence>
<dbReference type="EMBL" id="FUWP01000001">
    <property type="protein sequence ID" value="SJZ34011.1"/>
    <property type="molecule type" value="Genomic_DNA"/>
</dbReference>
<dbReference type="Proteomes" id="UP000191116">
    <property type="component" value="Unassembled WGS sequence"/>
</dbReference>
<dbReference type="AlphaFoldDB" id="A0A1T4JV35"/>